<evidence type="ECO:0000313" key="11">
    <source>
        <dbReference type="Proteomes" id="UP000076722"/>
    </source>
</evidence>
<protein>
    <recommendedName>
        <fullName evidence="9">Copper-fist domain-containing protein</fullName>
    </recommendedName>
</protein>
<name>A0A164NSC5_9AGAM</name>
<dbReference type="Gene3D" id="3.90.430.10">
    <property type="entry name" value="Copper fist DNA-binding domain"/>
    <property type="match status" value="1"/>
</dbReference>
<dbReference type="STRING" id="1314777.A0A164NSC5"/>
<dbReference type="GO" id="GO:0005634">
    <property type="term" value="C:nucleus"/>
    <property type="evidence" value="ECO:0007669"/>
    <property type="project" value="UniProtKB-SubCell"/>
</dbReference>
<dbReference type="InterPro" id="IPR036395">
    <property type="entry name" value="Cu_fist_DNA-bd_dom_sf"/>
</dbReference>
<feature type="compositionally biased region" description="Low complexity" evidence="8">
    <location>
        <begin position="115"/>
        <end position="129"/>
    </location>
</feature>
<evidence type="ECO:0000313" key="10">
    <source>
        <dbReference type="EMBL" id="KZS87991.1"/>
    </source>
</evidence>
<feature type="region of interest" description="Disordered" evidence="8">
    <location>
        <begin position="413"/>
        <end position="449"/>
    </location>
</feature>
<accession>A0A164NSC5</accession>
<proteinExistence type="predicted"/>
<evidence type="ECO:0000256" key="5">
    <source>
        <dbReference type="ARBA" id="ARBA00023015"/>
    </source>
</evidence>
<dbReference type="GO" id="GO:0006879">
    <property type="term" value="P:intracellular iron ion homeostasis"/>
    <property type="evidence" value="ECO:0007669"/>
    <property type="project" value="TreeGrafter"/>
</dbReference>
<dbReference type="GO" id="GO:0045944">
    <property type="term" value="P:positive regulation of transcription by RNA polymerase II"/>
    <property type="evidence" value="ECO:0007669"/>
    <property type="project" value="TreeGrafter"/>
</dbReference>
<dbReference type="GO" id="GO:0000978">
    <property type="term" value="F:RNA polymerase II cis-regulatory region sequence-specific DNA binding"/>
    <property type="evidence" value="ECO:0007669"/>
    <property type="project" value="TreeGrafter"/>
</dbReference>
<gene>
    <name evidence="10" type="ORF">SISNIDRAFT_460249</name>
</gene>
<dbReference type="FunFam" id="3.90.430.10:FF:000001">
    <property type="entry name" value="Copper fist DNA-binding protein"/>
    <property type="match status" value="1"/>
</dbReference>
<dbReference type="GO" id="GO:0000981">
    <property type="term" value="F:DNA-binding transcription factor activity, RNA polymerase II-specific"/>
    <property type="evidence" value="ECO:0007669"/>
    <property type="project" value="TreeGrafter"/>
</dbReference>
<dbReference type="PROSITE" id="PS50073">
    <property type="entry name" value="COPPER_FIST_2"/>
    <property type="match status" value="1"/>
</dbReference>
<evidence type="ECO:0000256" key="6">
    <source>
        <dbReference type="ARBA" id="ARBA00023163"/>
    </source>
</evidence>
<organism evidence="10 11">
    <name type="scientific">Sistotremastrum niveocremeum HHB9708</name>
    <dbReference type="NCBI Taxonomy" id="1314777"/>
    <lineage>
        <taxon>Eukaryota</taxon>
        <taxon>Fungi</taxon>
        <taxon>Dikarya</taxon>
        <taxon>Basidiomycota</taxon>
        <taxon>Agaricomycotina</taxon>
        <taxon>Agaricomycetes</taxon>
        <taxon>Sistotremastrales</taxon>
        <taxon>Sistotremastraceae</taxon>
        <taxon>Sertulicium</taxon>
        <taxon>Sertulicium niveocremeum</taxon>
    </lineage>
</organism>
<feature type="domain" description="Copper-fist" evidence="9">
    <location>
        <begin position="1"/>
        <end position="40"/>
    </location>
</feature>
<dbReference type="InterPro" id="IPR001083">
    <property type="entry name" value="Cu_fist_DNA-bd_dom"/>
</dbReference>
<keyword evidence="3" id="KW-0862">Zinc</keyword>
<dbReference type="EMBL" id="KV419441">
    <property type="protein sequence ID" value="KZS87991.1"/>
    <property type="molecule type" value="Genomic_DNA"/>
</dbReference>
<dbReference type="AlphaFoldDB" id="A0A164NSC5"/>
<keyword evidence="2" id="KW-0479">Metal-binding</keyword>
<keyword evidence="4" id="KW-0186">Copper</keyword>
<feature type="region of interest" description="Disordered" evidence="8">
    <location>
        <begin position="61"/>
        <end position="80"/>
    </location>
</feature>
<sequence length="514" mass="55372">MVFFNEKKFACETCIKGHRSTACNHTQRPLFEIKKKGRPATQCDHCRELRKTKQVHVKCQCESREDRPAAPPILKRAPKPSVLAFPQGLQSEAHDTSSDGHSSFRDSSRPPSPKPSIRSLALSTSSSSAPPSPAVEDAPHHSHSVNPSRLRAHLRRIAPKRKPSTRPSIDIPTTTNPLPVPIITPPSILAPSLTYPSLRDSEGSLYSAPGSDLTVDVPLNAPVPNQYFNNPTNGSIPYWPYGCLPGGHPMMAAPMAMPIMSQGSVYPNGQGYSSSSLLSHCPCGMPCSCYGCEASIDGGRICSMGCMSCQNCGESISSAFTVISNDFTFDDSISNPSASSASLTATTSVETMDDVFLPPDFYSTCCLGKCKCPPGTCRCPSECFGSCEVQDDPRPPVQTQTQSHVVFAIDNSERERDAARGLSSENRSMSGSGVPFERTDTTRSNMSTASTKTITSAFNRARHQPLRHLKRLLPKPSMSSPTASPTSTPASAFARNSYVPFSAVARGMPFNPHI</sequence>
<comment type="subcellular location">
    <subcellularLocation>
        <location evidence="1">Nucleus</location>
    </subcellularLocation>
</comment>
<dbReference type="Proteomes" id="UP000076722">
    <property type="component" value="Unassembled WGS sequence"/>
</dbReference>
<dbReference type="SMART" id="SM00412">
    <property type="entry name" value="Cu_FIST"/>
    <property type="match status" value="1"/>
</dbReference>
<evidence type="ECO:0000256" key="1">
    <source>
        <dbReference type="ARBA" id="ARBA00004123"/>
    </source>
</evidence>
<dbReference type="SUPFAM" id="SSF57879">
    <property type="entry name" value="Zinc domain conserved in yeast copper-regulated transcription factors"/>
    <property type="match status" value="1"/>
</dbReference>
<dbReference type="SMART" id="SM01090">
    <property type="entry name" value="Copper-fist"/>
    <property type="match status" value="1"/>
</dbReference>
<feature type="region of interest" description="Disordered" evidence="8">
    <location>
        <begin position="89"/>
        <end position="178"/>
    </location>
</feature>
<feature type="compositionally biased region" description="Polar residues" evidence="8">
    <location>
        <begin position="165"/>
        <end position="177"/>
    </location>
</feature>
<evidence type="ECO:0000256" key="2">
    <source>
        <dbReference type="ARBA" id="ARBA00022723"/>
    </source>
</evidence>
<keyword evidence="5" id="KW-0805">Transcription regulation</keyword>
<feature type="region of interest" description="Disordered" evidence="8">
    <location>
        <begin position="472"/>
        <end position="492"/>
    </location>
</feature>
<feature type="compositionally biased region" description="Low complexity" evidence="8">
    <location>
        <begin position="474"/>
        <end position="492"/>
    </location>
</feature>
<dbReference type="OrthoDB" id="5600085at2759"/>
<evidence type="ECO:0000256" key="8">
    <source>
        <dbReference type="SAM" id="MobiDB-lite"/>
    </source>
</evidence>
<evidence type="ECO:0000256" key="4">
    <source>
        <dbReference type="ARBA" id="ARBA00023008"/>
    </source>
</evidence>
<evidence type="ECO:0000256" key="7">
    <source>
        <dbReference type="ARBA" id="ARBA00023242"/>
    </source>
</evidence>
<feature type="compositionally biased region" description="Basic residues" evidence="8">
    <location>
        <begin position="150"/>
        <end position="164"/>
    </location>
</feature>
<keyword evidence="6" id="KW-0804">Transcription</keyword>
<dbReference type="GO" id="GO:0005507">
    <property type="term" value="F:copper ion binding"/>
    <property type="evidence" value="ECO:0007669"/>
    <property type="project" value="InterPro"/>
</dbReference>
<keyword evidence="11" id="KW-1185">Reference proteome</keyword>
<evidence type="ECO:0000256" key="3">
    <source>
        <dbReference type="ARBA" id="ARBA00022833"/>
    </source>
</evidence>
<dbReference type="InterPro" id="IPR051763">
    <property type="entry name" value="Copper_Homeo_Regul"/>
</dbReference>
<dbReference type="PANTHER" id="PTHR28088:SF5">
    <property type="entry name" value="TRANSCRIPTIONAL ACTIVATOR HAA1-RELATED"/>
    <property type="match status" value="1"/>
</dbReference>
<feature type="compositionally biased region" description="Basic and acidic residues" evidence="8">
    <location>
        <begin position="92"/>
        <end position="108"/>
    </location>
</feature>
<dbReference type="GO" id="GO:0006878">
    <property type="term" value="P:intracellular copper ion homeostasis"/>
    <property type="evidence" value="ECO:0007669"/>
    <property type="project" value="TreeGrafter"/>
</dbReference>
<evidence type="ECO:0000259" key="9">
    <source>
        <dbReference type="PROSITE" id="PS50073"/>
    </source>
</evidence>
<dbReference type="PRINTS" id="PR00617">
    <property type="entry name" value="COPPERFIST"/>
</dbReference>
<dbReference type="Pfam" id="PF00649">
    <property type="entry name" value="Copper-fist"/>
    <property type="match status" value="1"/>
</dbReference>
<keyword evidence="7" id="KW-0539">Nucleus</keyword>
<dbReference type="PANTHER" id="PTHR28088">
    <property type="entry name" value="TRANSCRIPTIONAL ACTIVATOR HAA1-RELATED"/>
    <property type="match status" value="1"/>
</dbReference>
<reference evidence="10 11" key="1">
    <citation type="journal article" date="2016" name="Mol. Biol. Evol.">
        <title>Comparative Genomics of Early-Diverging Mushroom-Forming Fungi Provides Insights into the Origins of Lignocellulose Decay Capabilities.</title>
        <authorList>
            <person name="Nagy L.G."/>
            <person name="Riley R."/>
            <person name="Tritt A."/>
            <person name="Adam C."/>
            <person name="Daum C."/>
            <person name="Floudas D."/>
            <person name="Sun H."/>
            <person name="Yadav J.S."/>
            <person name="Pangilinan J."/>
            <person name="Larsson K.H."/>
            <person name="Matsuura K."/>
            <person name="Barry K."/>
            <person name="Labutti K."/>
            <person name="Kuo R."/>
            <person name="Ohm R.A."/>
            <person name="Bhattacharya S.S."/>
            <person name="Shirouzu T."/>
            <person name="Yoshinaga Y."/>
            <person name="Martin F.M."/>
            <person name="Grigoriev I.V."/>
            <person name="Hibbett D.S."/>
        </authorList>
    </citation>
    <scope>NUCLEOTIDE SEQUENCE [LARGE SCALE GENOMIC DNA]</scope>
    <source>
        <strain evidence="10 11">HHB9708</strain>
    </source>
</reference>